<evidence type="ECO:0000313" key="4">
    <source>
        <dbReference type="Proteomes" id="UP000004079"/>
    </source>
</evidence>
<dbReference type="GO" id="GO:0008237">
    <property type="term" value="F:metallopeptidase activity"/>
    <property type="evidence" value="ECO:0007669"/>
    <property type="project" value="UniProtKB-KW"/>
</dbReference>
<dbReference type="PANTHER" id="PTHR41775:SF1">
    <property type="entry name" value="PEPTIDASE M6-LIKE DOMAIN-CONTAINING PROTEIN"/>
    <property type="match status" value="1"/>
</dbReference>
<proteinExistence type="predicted"/>
<name>D1QV04_9BACT</name>
<evidence type="ECO:0000256" key="1">
    <source>
        <dbReference type="SAM" id="SignalP"/>
    </source>
</evidence>
<dbReference type="AlphaFoldDB" id="D1QV04"/>
<dbReference type="RefSeq" id="WP_004375199.1">
    <property type="nucleotide sequence ID" value="NZ_GG703888.1"/>
</dbReference>
<gene>
    <name evidence="3" type="ORF">HMPREF0971_02841</name>
</gene>
<dbReference type="Pfam" id="PF05547">
    <property type="entry name" value="Peptidase_M6"/>
    <property type="match status" value="1"/>
</dbReference>
<feature type="domain" description="Peptidase M6-like" evidence="2">
    <location>
        <begin position="78"/>
        <end position="325"/>
    </location>
</feature>
<evidence type="ECO:0000259" key="2">
    <source>
        <dbReference type="Pfam" id="PF05547"/>
    </source>
</evidence>
<dbReference type="STRING" id="649760.HMPREF0971_02841"/>
<dbReference type="InterPro" id="IPR008757">
    <property type="entry name" value="Peptidase_M6-like_domain"/>
</dbReference>
<dbReference type="HOGENOM" id="CLU_016256_0_0_10"/>
<dbReference type="NCBIfam" id="TIGR03296">
    <property type="entry name" value="M6dom_TIGR03296"/>
    <property type="match status" value="1"/>
</dbReference>
<dbReference type="EMBL" id="ACUZ02000049">
    <property type="protein sequence ID" value="EFB30952.1"/>
    <property type="molecule type" value="Genomic_DNA"/>
</dbReference>
<protein>
    <submittedName>
        <fullName evidence="3">M6 family metalloprotease domain protein</fullName>
        <ecNumber evidence="3">3.4.24.-</ecNumber>
    </submittedName>
</protein>
<keyword evidence="3" id="KW-0645">Protease</keyword>
<feature type="chain" id="PRO_5003027145" evidence="1">
    <location>
        <begin position="20"/>
        <end position="569"/>
    </location>
</feature>
<keyword evidence="1" id="KW-0732">Signal</keyword>
<dbReference type="PANTHER" id="PTHR41775">
    <property type="entry name" value="SECRETED PROTEIN-RELATED"/>
    <property type="match status" value="1"/>
</dbReference>
<dbReference type="Proteomes" id="UP000004079">
    <property type="component" value="Unassembled WGS sequence"/>
</dbReference>
<reference evidence="3 4" key="1">
    <citation type="submission" date="2009-11" db="EMBL/GenBank/DDBJ databases">
        <authorList>
            <person name="Weinstock G."/>
            <person name="Sodergren E."/>
            <person name="Clifton S."/>
            <person name="Fulton L."/>
            <person name="Fulton B."/>
            <person name="Courtney L."/>
            <person name="Fronick C."/>
            <person name="Harrison M."/>
            <person name="Strong C."/>
            <person name="Farmer C."/>
            <person name="Delahaunty K."/>
            <person name="Markovic C."/>
            <person name="Hall O."/>
            <person name="Minx P."/>
            <person name="Tomlinson C."/>
            <person name="Mitreva M."/>
            <person name="Nelson J."/>
            <person name="Hou S."/>
            <person name="Wollam A."/>
            <person name="Pepin K.H."/>
            <person name="Johnson M."/>
            <person name="Bhonagiri V."/>
            <person name="Nash W.E."/>
            <person name="Warren W."/>
            <person name="Chinwalla A."/>
            <person name="Mardis E.R."/>
            <person name="Wilson R.K."/>
        </authorList>
    </citation>
    <scope>NUCLEOTIDE SEQUENCE [LARGE SCALE GENOMIC DNA]</scope>
    <source>
        <strain evidence="3 4">F0302</strain>
    </source>
</reference>
<accession>D1QV04</accession>
<evidence type="ECO:0000313" key="3">
    <source>
        <dbReference type="EMBL" id="EFB30952.1"/>
    </source>
</evidence>
<feature type="signal peptide" evidence="1">
    <location>
        <begin position="1"/>
        <end position="19"/>
    </location>
</feature>
<dbReference type="GO" id="GO:0006508">
    <property type="term" value="P:proteolysis"/>
    <property type="evidence" value="ECO:0007669"/>
    <property type="project" value="UniProtKB-KW"/>
</dbReference>
<comment type="caution">
    <text evidence="3">The sequence shown here is derived from an EMBL/GenBank/DDBJ whole genome shotgun (WGS) entry which is preliminary data.</text>
</comment>
<keyword evidence="3" id="KW-0378">Hydrolase</keyword>
<keyword evidence="3" id="KW-0482">Metalloprotease</keyword>
<organism evidence="3 4">
    <name type="scientific">Segatella oris F0302</name>
    <dbReference type="NCBI Taxonomy" id="649760"/>
    <lineage>
        <taxon>Bacteria</taxon>
        <taxon>Pseudomonadati</taxon>
        <taxon>Bacteroidota</taxon>
        <taxon>Bacteroidia</taxon>
        <taxon>Bacteroidales</taxon>
        <taxon>Prevotellaceae</taxon>
        <taxon>Segatella</taxon>
    </lineage>
</organism>
<dbReference type="EC" id="3.4.24.-" evidence="3"/>
<dbReference type="SUPFAM" id="SSF55486">
    <property type="entry name" value="Metalloproteases ('zincins'), catalytic domain"/>
    <property type="match status" value="1"/>
</dbReference>
<sequence length="569" mass="63868">MKTFLLAVCLMASSLSSHADQENTTLVRRYDGKMVPVPVLGSAEAQLITPRKHPDNFQGVKTRAIDPNTRYTPHTGKPHILVILANFKDVKFKVKEPKEAFYDFFNAPGAISDRGNGNNENHGSVSQYFKATSRGAFEPVFDVYGPVDLPHDRTYYGGNNADSNSDERPHDLVRDAFNQAKHLVTDADRLDANNDGYIDCVYVVYAGLGQNYGGGAKTVWACTSTIQDNSLKIGNKTAYNFSIGAELYPAYIRKRINEQDKTMQINSIGVTCHEFSHAMGLPDIYPTTSGAYVHNQEMEFWDLMDGGEYAGKGGFIPMPYTAWEKKQMDWPVDIRSLTAEGNITMDKTANDGGVVYKIANPNHAEEYFLLENINQTGWYEGASNKGLLVYKVLDYDKVNMYDHPNNTPGKPGMAVVPADELCFSSYLIQRHGKDEANHSELNKQEKQNYMNQLKGDVFPGTSNVTKLNSDANIPNFWWYSQGDINEKTKLNANYYKVKQALDNISISEDGKVTFKYIADYKRSTGIHSPTVNAQEDHRIFTLDGRYLGTNTEKLHKGIYIINHKKIVVK</sequence>